<evidence type="ECO:0000256" key="2">
    <source>
        <dbReference type="ARBA" id="ARBA00022771"/>
    </source>
</evidence>
<evidence type="ECO:0000313" key="9">
    <source>
        <dbReference type="Proteomes" id="UP001310890"/>
    </source>
</evidence>
<protein>
    <recommendedName>
        <fullName evidence="7">HIT-type domain-containing protein</fullName>
    </recommendedName>
</protein>
<dbReference type="EMBL" id="JAVRRL010000103">
    <property type="protein sequence ID" value="KAK5107878.1"/>
    <property type="molecule type" value="Genomic_DNA"/>
</dbReference>
<dbReference type="GO" id="GO:0048254">
    <property type="term" value="P:snoRNA localization"/>
    <property type="evidence" value="ECO:0007669"/>
    <property type="project" value="TreeGrafter"/>
</dbReference>
<proteinExistence type="inferred from homology"/>
<dbReference type="InterPro" id="IPR057721">
    <property type="entry name" value="BCD1_alpha/beta"/>
</dbReference>
<dbReference type="GO" id="GO:0008270">
    <property type="term" value="F:zinc ion binding"/>
    <property type="evidence" value="ECO:0007669"/>
    <property type="project" value="UniProtKB-UniRule"/>
</dbReference>
<sequence>MPTETSLAELCSICYVNKPKYKCPRCEAQTCSLPCYKKHQQRAACNGKRDPAAYVKKNQLATPLALDRDFNYFKDVERHVEDAGRNLQERGMSDGHGSLRGIASGWRDESKLQNYLSGNRIILQRAPKGMQRQRENTTRSTKVHRALWTVEWVDDDGGRQLSHDCAESVSISRLFATSKLGKRRKAETSGEVSRAEKKQNVGTAGLSIEGAEPDVNLTARQAHAIPSVTTDSADKNIELDASTVPVGEATSSIPSPPATSHFYLWKPATSSKAKVVTPLDSKATLTDCLAGQIVQEYPTIYVLRHSAAELPTGFVLATEHAKEEITTIKVEPTQQQEPEAQPPVNAQGILAMLRRDLTR</sequence>
<gene>
    <name evidence="8" type="ORF">LTR62_000588</name>
</gene>
<reference evidence="8" key="1">
    <citation type="submission" date="2023-08" db="EMBL/GenBank/DDBJ databases">
        <title>Black Yeasts Isolated from many extreme environments.</title>
        <authorList>
            <person name="Coleine C."/>
            <person name="Stajich J.E."/>
            <person name="Selbmann L."/>
        </authorList>
    </citation>
    <scope>NUCLEOTIDE SEQUENCE</scope>
    <source>
        <strain evidence="8">CCFEE 5401</strain>
    </source>
</reference>
<dbReference type="Pfam" id="PF25790">
    <property type="entry name" value="BCD1"/>
    <property type="match status" value="1"/>
</dbReference>
<evidence type="ECO:0000256" key="5">
    <source>
        <dbReference type="ARBA" id="ARBA00049654"/>
    </source>
</evidence>
<dbReference type="PROSITE" id="PS51083">
    <property type="entry name" value="ZF_HIT"/>
    <property type="match status" value="1"/>
</dbReference>
<accession>A0AAN7TKC7</accession>
<dbReference type="InterPro" id="IPR051639">
    <property type="entry name" value="BCD1"/>
</dbReference>
<dbReference type="PANTHER" id="PTHR13483">
    <property type="entry name" value="BOX C_D SNORNA PROTEIN 1-RELATED"/>
    <property type="match status" value="1"/>
</dbReference>
<dbReference type="PANTHER" id="PTHR13483:SF11">
    <property type="entry name" value="ZINC FINGER HIT DOMAIN-CONTAINING PROTEIN 3"/>
    <property type="match status" value="1"/>
</dbReference>
<name>A0AAN7TKC7_9PEZI</name>
<dbReference type="CDD" id="cd23023">
    <property type="entry name" value="zf-HIT_BCD1"/>
    <property type="match status" value="1"/>
</dbReference>
<evidence type="ECO:0000256" key="4">
    <source>
        <dbReference type="ARBA" id="ARBA00049598"/>
    </source>
</evidence>
<dbReference type="GO" id="GO:0005634">
    <property type="term" value="C:nucleus"/>
    <property type="evidence" value="ECO:0007669"/>
    <property type="project" value="TreeGrafter"/>
</dbReference>
<evidence type="ECO:0000313" key="8">
    <source>
        <dbReference type="EMBL" id="KAK5107878.1"/>
    </source>
</evidence>
<dbReference type="Proteomes" id="UP001310890">
    <property type="component" value="Unassembled WGS sequence"/>
</dbReference>
<feature type="domain" description="HIT-type" evidence="7">
    <location>
        <begin position="11"/>
        <end position="45"/>
    </location>
</feature>
<dbReference type="GO" id="GO:0000463">
    <property type="term" value="P:maturation of LSU-rRNA from tricistronic rRNA transcript (SSU-rRNA, 5.8S rRNA, LSU-rRNA)"/>
    <property type="evidence" value="ECO:0007669"/>
    <property type="project" value="TreeGrafter"/>
</dbReference>
<comment type="caution">
    <text evidence="8">The sequence shown here is derived from an EMBL/GenBank/DDBJ whole genome shotgun (WGS) entry which is preliminary data.</text>
</comment>
<dbReference type="AlphaFoldDB" id="A0AAN7TKC7"/>
<dbReference type="GO" id="GO:0000492">
    <property type="term" value="P:box C/D snoRNP assembly"/>
    <property type="evidence" value="ECO:0007669"/>
    <property type="project" value="TreeGrafter"/>
</dbReference>
<dbReference type="InterPro" id="IPR007529">
    <property type="entry name" value="Znf_HIT"/>
</dbReference>
<evidence type="ECO:0000259" key="7">
    <source>
        <dbReference type="PROSITE" id="PS51083"/>
    </source>
</evidence>
<evidence type="ECO:0000256" key="3">
    <source>
        <dbReference type="ARBA" id="ARBA00022833"/>
    </source>
</evidence>
<dbReference type="Pfam" id="PF04438">
    <property type="entry name" value="zf-HIT"/>
    <property type="match status" value="1"/>
</dbReference>
<comment type="function">
    <text evidence="4">Required for box C/D snoRNAs accumulation involved in snoRNA processing, snoRNA transport to the nucleolus and ribosome biogenesis.</text>
</comment>
<comment type="similarity">
    <text evidence="5">Belongs to the BCD1 family.</text>
</comment>
<keyword evidence="1" id="KW-0479">Metal-binding</keyword>
<evidence type="ECO:0000256" key="1">
    <source>
        <dbReference type="ARBA" id="ARBA00022723"/>
    </source>
</evidence>
<dbReference type="GO" id="GO:0070761">
    <property type="term" value="C:pre-snoRNP complex"/>
    <property type="evidence" value="ECO:0007669"/>
    <property type="project" value="TreeGrafter"/>
</dbReference>
<keyword evidence="3" id="KW-0862">Zinc</keyword>
<dbReference type="SUPFAM" id="SSF144232">
    <property type="entry name" value="HIT/MYND zinc finger-like"/>
    <property type="match status" value="1"/>
</dbReference>
<dbReference type="Gene3D" id="3.30.60.190">
    <property type="match status" value="1"/>
</dbReference>
<organism evidence="8 9">
    <name type="scientific">Meristemomyces frigidus</name>
    <dbReference type="NCBI Taxonomy" id="1508187"/>
    <lineage>
        <taxon>Eukaryota</taxon>
        <taxon>Fungi</taxon>
        <taxon>Dikarya</taxon>
        <taxon>Ascomycota</taxon>
        <taxon>Pezizomycotina</taxon>
        <taxon>Dothideomycetes</taxon>
        <taxon>Dothideomycetidae</taxon>
        <taxon>Mycosphaerellales</taxon>
        <taxon>Teratosphaeriaceae</taxon>
        <taxon>Meristemomyces</taxon>
    </lineage>
</organism>
<evidence type="ECO:0000256" key="6">
    <source>
        <dbReference type="PROSITE-ProRule" id="PRU00453"/>
    </source>
</evidence>
<keyword evidence="2 6" id="KW-0863">Zinc-finger</keyword>